<keyword evidence="3" id="KW-0479">Metal-binding</keyword>
<dbReference type="PROSITE" id="PS00726">
    <property type="entry name" value="AP_NUCLEASE_F1_1"/>
    <property type="match status" value="1"/>
</dbReference>
<dbReference type="Pfam" id="PF03372">
    <property type="entry name" value="Exo_endo_phos"/>
    <property type="match status" value="1"/>
</dbReference>
<reference evidence="7 8" key="1">
    <citation type="journal article" date="2019" name="Int. J. Syst. Evol. Microbiol.">
        <title>The Global Catalogue of Microorganisms (GCM) 10K type strain sequencing project: providing services to taxonomists for standard genome sequencing and annotation.</title>
        <authorList>
            <consortium name="The Broad Institute Genomics Platform"/>
            <consortium name="The Broad Institute Genome Sequencing Center for Infectious Disease"/>
            <person name="Wu L."/>
            <person name="Ma J."/>
        </authorList>
    </citation>
    <scope>NUCLEOTIDE SEQUENCE [LARGE SCALE GENOMIC DNA]</scope>
    <source>
        <strain evidence="7 8">JCM 9933</strain>
    </source>
</reference>
<comment type="cofactor">
    <cofactor evidence="1">
        <name>Mg(2+)</name>
        <dbReference type="ChEBI" id="CHEBI:18420"/>
    </cofactor>
</comment>
<dbReference type="PANTHER" id="PTHR43250:SF2">
    <property type="entry name" value="EXODEOXYRIBONUCLEASE III"/>
    <property type="match status" value="1"/>
</dbReference>
<dbReference type="Proteomes" id="UP001501588">
    <property type="component" value="Unassembled WGS sequence"/>
</dbReference>
<accession>A0ABN1F1F4</accession>
<dbReference type="InterPro" id="IPR020847">
    <property type="entry name" value="AP_endonuclease_F1_BS"/>
</dbReference>
<name>A0ABN1F1F4_9PROT</name>
<dbReference type="RefSeq" id="WP_343894885.1">
    <property type="nucleotide sequence ID" value="NZ_BAAAFZ010000019.1"/>
</dbReference>
<evidence type="ECO:0000313" key="7">
    <source>
        <dbReference type="EMBL" id="GAA0579840.1"/>
    </source>
</evidence>
<keyword evidence="8" id="KW-1185">Reference proteome</keyword>
<dbReference type="InterPro" id="IPR037493">
    <property type="entry name" value="ExoIII-like"/>
</dbReference>
<proteinExistence type="inferred from homology"/>
<evidence type="ECO:0000256" key="2">
    <source>
        <dbReference type="ARBA" id="ARBA00007092"/>
    </source>
</evidence>
<evidence type="ECO:0000259" key="6">
    <source>
        <dbReference type="Pfam" id="PF03372"/>
    </source>
</evidence>
<dbReference type="CDD" id="cd09086">
    <property type="entry name" value="ExoIII-like_AP-endo"/>
    <property type="match status" value="1"/>
</dbReference>
<dbReference type="SUPFAM" id="SSF56219">
    <property type="entry name" value="DNase I-like"/>
    <property type="match status" value="1"/>
</dbReference>
<dbReference type="InterPro" id="IPR005135">
    <property type="entry name" value="Endo/exonuclease/phosphatase"/>
</dbReference>
<keyword evidence="5" id="KW-0460">Magnesium</keyword>
<evidence type="ECO:0000256" key="5">
    <source>
        <dbReference type="ARBA" id="ARBA00022842"/>
    </source>
</evidence>
<dbReference type="InterPro" id="IPR036691">
    <property type="entry name" value="Endo/exonu/phosph_ase_sf"/>
</dbReference>
<sequence>MRLATFNVNSIRRRVGHLRRFLDRHGPDLVFLQETKCRAEEFPALEFAGTGYRVHAVGQQGGRNGVAVLGRVPFEVLSEALPGDEADGQARFVEVSADGGGLRLAGIYLPNGNSGGEEGFGYKLRWMERLRDWARERLDRFEPCAVLGDFNVCPTDADFPPGGMPPTDALVRPESRSRYRAILHLGMTDVLRALHPEDAPYTYWDYGPAFESNRGLRIDHILLGPALAERLAGAGVDTAARAEDQPSDHAPVWCDIGAPR</sequence>
<protein>
    <submittedName>
        <fullName evidence="7">Exodeoxyribonuclease III</fullName>
    </submittedName>
</protein>
<dbReference type="Gene3D" id="3.60.10.10">
    <property type="entry name" value="Endonuclease/exonuclease/phosphatase"/>
    <property type="match status" value="1"/>
</dbReference>
<dbReference type="EMBL" id="BAAAFZ010000019">
    <property type="protein sequence ID" value="GAA0579840.1"/>
    <property type="molecule type" value="Genomic_DNA"/>
</dbReference>
<dbReference type="NCBIfam" id="TIGR00633">
    <property type="entry name" value="xth"/>
    <property type="match status" value="1"/>
</dbReference>
<dbReference type="PANTHER" id="PTHR43250">
    <property type="entry name" value="EXODEOXYRIBONUCLEASE III"/>
    <property type="match status" value="1"/>
</dbReference>
<evidence type="ECO:0000256" key="3">
    <source>
        <dbReference type="ARBA" id="ARBA00022723"/>
    </source>
</evidence>
<feature type="domain" description="Endonuclease/exonuclease/phosphatase" evidence="6">
    <location>
        <begin position="4"/>
        <end position="249"/>
    </location>
</feature>
<dbReference type="InterPro" id="IPR004808">
    <property type="entry name" value="AP_endonuc_1"/>
</dbReference>
<organism evidence="7 8">
    <name type="scientific">Craurococcus roseus</name>
    <dbReference type="NCBI Taxonomy" id="77585"/>
    <lineage>
        <taxon>Bacteria</taxon>
        <taxon>Pseudomonadati</taxon>
        <taxon>Pseudomonadota</taxon>
        <taxon>Alphaproteobacteria</taxon>
        <taxon>Acetobacterales</taxon>
        <taxon>Acetobacteraceae</taxon>
        <taxon>Craurococcus</taxon>
    </lineage>
</organism>
<dbReference type="PROSITE" id="PS51435">
    <property type="entry name" value="AP_NUCLEASE_F1_4"/>
    <property type="match status" value="1"/>
</dbReference>
<comment type="caution">
    <text evidence="7">The sequence shown here is derived from an EMBL/GenBank/DDBJ whole genome shotgun (WGS) entry which is preliminary data.</text>
</comment>
<evidence type="ECO:0000313" key="8">
    <source>
        <dbReference type="Proteomes" id="UP001501588"/>
    </source>
</evidence>
<comment type="similarity">
    <text evidence="2">Belongs to the DNA repair enzymes AP/ExoA family.</text>
</comment>
<gene>
    <name evidence="7" type="primary">xth</name>
    <name evidence="7" type="ORF">GCM10009416_17820</name>
</gene>
<evidence type="ECO:0000256" key="1">
    <source>
        <dbReference type="ARBA" id="ARBA00001946"/>
    </source>
</evidence>
<dbReference type="NCBIfam" id="TIGR00195">
    <property type="entry name" value="exoDNase_III"/>
    <property type="match status" value="1"/>
</dbReference>
<keyword evidence="4" id="KW-0378">Hydrolase</keyword>
<evidence type="ECO:0000256" key="4">
    <source>
        <dbReference type="ARBA" id="ARBA00022801"/>
    </source>
</evidence>